<dbReference type="AlphaFoldDB" id="J9Z7Y3"/>
<evidence type="ECO:0000256" key="3">
    <source>
        <dbReference type="ARBA" id="ARBA00022989"/>
    </source>
</evidence>
<dbReference type="STRING" id="1048260.LFML04_0398"/>
<dbReference type="KEGG" id="lfi:LFML04_0398"/>
<reference evidence="7 8" key="1">
    <citation type="journal article" date="2011" name="J. Microbiol.">
        <title>Complete genome of Leptospirillum ferriphilum ML-04 provides insight into its physiology and environmental adaptation.</title>
        <authorList>
            <person name="Mi S."/>
            <person name="Song J."/>
            <person name="Lin J."/>
            <person name="Che Y."/>
            <person name="Zheng H."/>
            <person name="Lin J."/>
        </authorList>
    </citation>
    <scope>NUCLEOTIDE SEQUENCE [LARGE SCALE GENOMIC DNA]</scope>
    <source>
        <strain evidence="7 8">ML-04</strain>
    </source>
</reference>
<evidence type="ECO:0000256" key="1">
    <source>
        <dbReference type="ARBA" id="ARBA00004141"/>
    </source>
</evidence>
<dbReference type="Pfam" id="PF01699">
    <property type="entry name" value="Na_Ca_ex"/>
    <property type="match status" value="1"/>
</dbReference>
<dbReference type="Gene3D" id="1.20.1420.30">
    <property type="entry name" value="NCX, central ion-binding region"/>
    <property type="match status" value="1"/>
</dbReference>
<evidence type="ECO:0000313" key="7">
    <source>
        <dbReference type="EMBL" id="AFS52640.1"/>
    </source>
</evidence>
<feature type="transmembrane region" description="Helical" evidence="5">
    <location>
        <begin position="146"/>
        <end position="165"/>
    </location>
</feature>
<feature type="domain" description="Sodium/calcium exchanger membrane region" evidence="6">
    <location>
        <begin position="9"/>
        <end position="160"/>
    </location>
</feature>
<feature type="transmembrane region" description="Helical" evidence="5">
    <location>
        <begin position="253"/>
        <end position="277"/>
    </location>
</feature>
<evidence type="ECO:0000256" key="2">
    <source>
        <dbReference type="ARBA" id="ARBA00022692"/>
    </source>
</evidence>
<feature type="transmembrane region" description="Helical" evidence="5">
    <location>
        <begin position="186"/>
        <end position="207"/>
    </location>
</feature>
<dbReference type="PATRIC" id="fig|1048260.3.peg.426"/>
<comment type="subcellular location">
    <subcellularLocation>
        <location evidence="1">Membrane</location>
        <topology evidence="1">Multi-pass membrane protein</topology>
    </subcellularLocation>
</comment>
<dbReference type="RefSeq" id="WP_014960160.1">
    <property type="nucleotide sequence ID" value="NC_018649.1"/>
</dbReference>
<dbReference type="InterPro" id="IPR004837">
    <property type="entry name" value="NaCa_Exmemb"/>
</dbReference>
<evidence type="ECO:0000313" key="8">
    <source>
        <dbReference type="Proteomes" id="UP000006177"/>
    </source>
</evidence>
<feature type="transmembrane region" description="Helical" evidence="5">
    <location>
        <begin position="6"/>
        <end position="26"/>
    </location>
</feature>
<gene>
    <name evidence="7" type="ordered locus">LFML04_0398</name>
</gene>
<feature type="transmembrane region" description="Helical" evidence="5">
    <location>
        <begin position="78"/>
        <end position="102"/>
    </location>
</feature>
<dbReference type="InterPro" id="IPR044880">
    <property type="entry name" value="NCX_ion-bd_dom_sf"/>
</dbReference>
<dbReference type="Proteomes" id="UP000006177">
    <property type="component" value="Chromosome"/>
</dbReference>
<keyword evidence="2 5" id="KW-0812">Transmembrane</keyword>
<feature type="transmembrane region" description="Helical" evidence="5">
    <location>
        <begin position="123"/>
        <end position="140"/>
    </location>
</feature>
<feature type="transmembrane region" description="Helical" evidence="5">
    <location>
        <begin position="47"/>
        <end position="66"/>
    </location>
</feature>
<evidence type="ECO:0000259" key="6">
    <source>
        <dbReference type="Pfam" id="PF01699"/>
    </source>
</evidence>
<keyword evidence="4 5" id="KW-0472">Membrane</keyword>
<feature type="transmembrane region" description="Helical" evidence="5">
    <location>
        <begin position="219"/>
        <end position="241"/>
    </location>
</feature>
<name>J9Z7Y3_LEPFM</name>
<dbReference type="GO" id="GO:0016020">
    <property type="term" value="C:membrane"/>
    <property type="evidence" value="ECO:0007669"/>
    <property type="project" value="UniProtKB-SubCell"/>
</dbReference>
<organism evidence="7 8">
    <name type="scientific">Leptospirillum ferriphilum (strain ML-04)</name>
    <dbReference type="NCBI Taxonomy" id="1048260"/>
    <lineage>
        <taxon>Bacteria</taxon>
        <taxon>Pseudomonadati</taxon>
        <taxon>Nitrospirota</taxon>
        <taxon>Nitrospiria</taxon>
        <taxon>Nitrospirales</taxon>
        <taxon>Nitrospiraceae</taxon>
        <taxon>Leptospirillum</taxon>
    </lineage>
</organism>
<feature type="transmembrane region" description="Helical" evidence="5">
    <location>
        <begin position="283"/>
        <end position="299"/>
    </location>
</feature>
<proteinExistence type="predicted"/>
<dbReference type="HOGENOM" id="CLU_939409_0_0_0"/>
<keyword evidence="3 5" id="KW-1133">Transmembrane helix</keyword>
<evidence type="ECO:0000256" key="5">
    <source>
        <dbReference type="SAM" id="Phobius"/>
    </source>
</evidence>
<dbReference type="EMBL" id="CP002919">
    <property type="protein sequence ID" value="AFS52640.1"/>
    <property type="molecule type" value="Genomic_DNA"/>
</dbReference>
<protein>
    <submittedName>
        <fullName evidence="7">Putative Ca2+/Na+ antiporter</fullName>
    </submittedName>
</protein>
<dbReference type="GO" id="GO:0055085">
    <property type="term" value="P:transmembrane transport"/>
    <property type="evidence" value="ECO:0007669"/>
    <property type="project" value="InterPro"/>
</dbReference>
<evidence type="ECO:0000256" key="4">
    <source>
        <dbReference type="ARBA" id="ARBA00023136"/>
    </source>
</evidence>
<sequence length="303" mass="32416">MTTGTASDILTLLAGFSLILTGSVLFSRTAEHLVETLFRGHPLGMRVLGILSLSLPEALLPLMAFWSPKEGFSHSQNASLDIGVGAILGAPSFLLLLLWPFYLFRTGGPGENLPQSEQLRREIPALVLALAIALLAGMTPSGPLHIAAAGVLLLLFVISLSALRSNPASPPSPPISNPSRLFRETALFLGASVLIVAGPRVFLAGLFDWQHIHPGPAPFWVSMVLSALATESPEALALFFLLQKGERNHAFQIVWGAIGFQLTVPPAIGLLLSPWNLTLRHDVMGFVLLAVLVISRVTARKKP</sequence>
<accession>J9Z7Y3</accession>